<evidence type="ECO:0000313" key="3">
    <source>
        <dbReference type="Proteomes" id="UP000059680"/>
    </source>
</evidence>
<dbReference type="AlphaFoldDB" id="A0A0P0W083"/>
<name>A0A0P0W083_ORYSJ</name>
<accession>A0A0P0W083</accession>
<dbReference type="PaxDb" id="39947-A0A0P0W083"/>
<dbReference type="FunCoup" id="A0A0P0W083">
    <property type="interactions" value="9"/>
</dbReference>
<organism evidence="2 3">
    <name type="scientific">Oryza sativa subsp. japonica</name>
    <name type="common">Rice</name>
    <dbReference type="NCBI Taxonomy" id="39947"/>
    <lineage>
        <taxon>Eukaryota</taxon>
        <taxon>Viridiplantae</taxon>
        <taxon>Streptophyta</taxon>
        <taxon>Embryophyta</taxon>
        <taxon>Tracheophyta</taxon>
        <taxon>Spermatophyta</taxon>
        <taxon>Magnoliopsida</taxon>
        <taxon>Liliopsida</taxon>
        <taxon>Poales</taxon>
        <taxon>Poaceae</taxon>
        <taxon>BOP clade</taxon>
        <taxon>Oryzoideae</taxon>
        <taxon>Oryzeae</taxon>
        <taxon>Oryzinae</taxon>
        <taxon>Oryza</taxon>
        <taxon>Oryza sativa</taxon>
    </lineage>
</organism>
<dbReference type="InParanoid" id="A0A0P0W083"/>
<protein>
    <submittedName>
        <fullName evidence="2">Os03g0618566 protein</fullName>
    </submittedName>
</protein>
<dbReference type="Proteomes" id="UP000059680">
    <property type="component" value="Chromosome 3"/>
</dbReference>
<evidence type="ECO:0000256" key="1">
    <source>
        <dbReference type="SAM" id="MobiDB-lite"/>
    </source>
</evidence>
<sequence>MPREVPESPQWFREAPESPPRPDDDHPTGPPIGRRALPHMCRPLPPARAGLARQHELQQPAAGHAPRRAMALPPTSTGSSLGGPNPATVVADLPPPLPATGVHCLPRA</sequence>
<reference evidence="2 3" key="2">
    <citation type="journal article" date="2013" name="Plant Cell Physiol.">
        <title>Rice Annotation Project Database (RAP-DB): an integrative and interactive database for rice genomics.</title>
        <authorList>
            <person name="Sakai H."/>
            <person name="Lee S.S."/>
            <person name="Tanaka T."/>
            <person name="Numa H."/>
            <person name="Kim J."/>
            <person name="Kawahara Y."/>
            <person name="Wakimoto H."/>
            <person name="Yang C.C."/>
            <person name="Iwamoto M."/>
            <person name="Abe T."/>
            <person name="Yamada Y."/>
            <person name="Muto A."/>
            <person name="Inokuchi H."/>
            <person name="Ikemura T."/>
            <person name="Matsumoto T."/>
            <person name="Sasaki T."/>
            <person name="Itoh T."/>
        </authorList>
    </citation>
    <scope>NUCLEOTIDE SEQUENCE [LARGE SCALE GENOMIC DNA]</scope>
    <source>
        <strain evidence="3">cv. Nipponbare</strain>
    </source>
</reference>
<evidence type="ECO:0000313" key="2">
    <source>
        <dbReference type="EMBL" id="BAS85288.1"/>
    </source>
</evidence>
<proteinExistence type="predicted"/>
<feature type="region of interest" description="Disordered" evidence="1">
    <location>
        <begin position="1"/>
        <end position="108"/>
    </location>
</feature>
<gene>
    <name evidence="2" type="ordered locus">Os03g0618566</name>
    <name evidence="2" type="ORF">OSNPB_030618566</name>
</gene>
<keyword evidence="3" id="KW-1185">Reference proteome</keyword>
<reference evidence="3" key="1">
    <citation type="journal article" date="2005" name="Nature">
        <title>The map-based sequence of the rice genome.</title>
        <authorList>
            <consortium name="International rice genome sequencing project (IRGSP)"/>
            <person name="Matsumoto T."/>
            <person name="Wu J."/>
            <person name="Kanamori H."/>
            <person name="Katayose Y."/>
            <person name="Fujisawa M."/>
            <person name="Namiki N."/>
            <person name="Mizuno H."/>
            <person name="Yamamoto K."/>
            <person name="Antonio B.A."/>
            <person name="Baba T."/>
            <person name="Sakata K."/>
            <person name="Nagamura Y."/>
            <person name="Aoki H."/>
            <person name="Arikawa K."/>
            <person name="Arita K."/>
            <person name="Bito T."/>
            <person name="Chiden Y."/>
            <person name="Fujitsuka N."/>
            <person name="Fukunaka R."/>
            <person name="Hamada M."/>
            <person name="Harada C."/>
            <person name="Hayashi A."/>
            <person name="Hijishita S."/>
            <person name="Honda M."/>
            <person name="Hosokawa S."/>
            <person name="Ichikawa Y."/>
            <person name="Idonuma A."/>
            <person name="Iijima M."/>
            <person name="Ikeda M."/>
            <person name="Ikeno M."/>
            <person name="Ito K."/>
            <person name="Ito S."/>
            <person name="Ito T."/>
            <person name="Ito Y."/>
            <person name="Ito Y."/>
            <person name="Iwabuchi A."/>
            <person name="Kamiya K."/>
            <person name="Karasawa W."/>
            <person name="Kurita K."/>
            <person name="Katagiri S."/>
            <person name="Kikuta A."/>
            <person name="Kobayashi H."/>
            <person name="Kobayashi N."/>
            <person name="Machita K."/>
            <person name="Maehara T."/>
            <person name="Masukawa M."/>
            <person name="Mizubayashi T."/>
            <person name="Mukai Y."/>
            <person name="Nagasaki H."/>
            <person name="Nagata Y."/>
            <person name="Naito S."/>
            <person name="Nakashima M."/>
            <person name="Nakama Y."/>
            <person name="Nakamichi Y."/>
            <person name="Nakamura M."/>
            <person name="Meguro A."/>
            <person name="Negishi M."/>
            <person name="Ohta I."/>
            <person name="Ohta T."/>
            <person name="Okamoto M."/>
            <person name="Ono N."/>
            <person name="Saji S."/>
            <person name="Sakaguchi M."/>
            <person name="Sakai K."/>
            <person name="Shibata M."/>
            <person name="Shimokawa T."/>
            <person name="Song J."/>
            <person name="Takazaki Y."/>
            <person name="Terasawa K."/>
            <person name="Tsugane M."/>
            <person name="Tsuji K."/>
            <person name="Ueda S."/>
            <person name="Waki K."/>
            <person name="Yamagata H."/>
            <person name="Yamamoto M."/>
            <person name="Yamamoto S."/>
            <person name="Yamane H."/>
            <person name="Yoshiki S."/>
            <person name="Yoshihara R."/>
            <person name="Yukawa K."/>
            <person name="Zhong H."/>
            <person name="Yano M."/>
            <person name="Yuan Q."/>
            <person name="Ouyang S."/>
            <person name="Liu J."/>
            <person name="Jones K.M."/>
            <person name="Gansberger K."/>
            <person name="Moffat K."/>
            <person name="Hill J."/>
            <person name="Bera J."/>
            <person name="Fadrosh D."/>
            <person name="Jin S."/>
            <person name="Johri S."/>
            <person name="Kim M."/>
            <person name="Overton L."/>
            <person name="Reardon M."/>
            <person name="Tsitrin T."/>
            <person name="Vuong H."/>
            <person name="Weaver B."/>
            <person name="Ciecko A."/>
            <person name="Tallon L."/>
            <person name="Jackson J."/>
            <person name="Pai G."/>
            <person name="Aken S.V."/>
            <person name="Utterback T."/>
            <person name="Reidmuller S."/>
            <person name="Feldblyum T."/>
            <person name="Hsiao J."/>
            <person name="Zismann V."/>
            <person name="Iobst S."/>
            <person name="de Vazeille A.R."/>
            <person name="Buell C.R."/>
            <person name="Ying K."/>
            <person name="Li Y."/>
            <person name="Lu T."/>
            <person name="Huang Y."/>
            <person name="Zhao Q."/>
            <person name="Feng Q."/>
            <person name="Zhang L."/>
            <person name="Zhu J."/>
            <person name="Weng Q."/>
            <person name="Mu J."/>
            <person name="Lu Y."/>
            <person name="Fan D."/>
            <person name="Liu Y."/>
            <person name="Guan J."/>
            <person name="Zhang Y."/>
            <person name="Yu S."/>
            <person name="Liu X."/>
            <person name="Zhang Y."/>
            <person name="Hong G."/>
            <person name="Han B."/>
            <person name="Choisne N."/>
            <person name="Demange N."/>
            <person name="Orjeda G."/>
            <person name="Samain S."/>
            <person name="Cattolico L."/>
            <person name="Pelletier E."/>
            <person name="Couloux A."/>
            <person name="Segurens B."/>
            <person name="Wincker P."/>
            <person name="D'Hont A."/>
            <person name="Scarpelli C."/>
            <person name="Weissenbach J."/>
            <person name="Salanoubat M."/>
            <person name="Quetier F."/>
            <person name="Yu Y."/>
            <person name="Kim H.R."/>
            <person name="Rambo T."/>
            <person name="Currie J."/>
            <person name="Collura K."/>
            <person name="Luo M."/>
            <person name="Yang T."/>
            <person name="Ammiraju J.S.S."/>
            <person name="Engler F."/>
            <person name="Soderlund C."/>
            <person name="Wing R.A."/>
            <person name="Palmer L.E."/>
            <person name="de la Bastide M."/>
            <person name="Spiegel L."/>
            <person name="Nascimento L."/>
            <person name="Zutavern T."/>
            <person name="O'Shaughnessy A."/>
            <person name="Dike S."/>
            <person name="Dedhia N."/>
            <person name="Preston R."/>
            <person name="Balija V."/>
            <person name="McCombie W.R."/>
            <person name="Chow T."/>
            <person name="Chen H."/>
            <person name="Chung M."/>
            <person name="Chen C."/>
            <person name="Shaw J."/>
            <person name="Wu H."/>
            <person name="Hsiao K."/>
            <person name="Chao Y."/>
            <person name="Chu M."/>
            <person name="Cheng C."/>
            <person name="Hour A."/>
            <person name="Lee P."/>
            <person name="Lin S."/>
            <person name="Lin Y."/>
            <person name="Liou J."/>
            <person name="Liu S."/>
            <person name="Hsing Y."/>
            <person name="Raghuvanshi S."/>
            <person name="Mohanty A."/>
            <person name="Bharti A.K."/>
            <person name="Gaur A."/>
            <person name="Gupta V."/>
            <person name="Kumar D."/>
            <person name="Ravi V."/>
            <person name="Vij S."/>
            <person name="Kapur A."/>
            <person name="Khurana P."/>
            <person name="Khurana P."/>
            <person name="Khurana J.P."/>
            <person name="Tyagi A.K."/>
            <person name="Gaikwad K."/>
            <person name="Singh A."/>
            <person name="Dalal V."/>
            <person name="Srivastava S."/>
            <person name="Dixit A."/>
            <person name="Pal A.K."/>
            <person name="Ghazi I.A."/>
            <person name="Yadav M."/>
            <person name="Pandit A."/>
            <person name="Bhargava A."/>
            <person name="Sureshbabu K."/>
            <person name="Batra K."/>
            <person name="Sharma T.R."/>
            <person name="Mohapatra T."/>
            <person name="Singh N.K."/>
            <person name="Messing J."/>
            <person name="Nelson A.B."/>
            <person name="Fuks G."/>
            <person name="Kavchok S."/>
            <person name="Keizer G."/>
            <person name="Linton E."/>
            <person name="Llaca V."/>
            <person name="Song R."/>
            <person name="Tanyolac B."/>
            <person name="Young S."/>
            <person name="Ho-Il K."/>
            <person name="Hahn J.H."/>
            <person name="Sangsakoo G."/>
            <person name="Vanavichit A."/>
            <person name="de Mattos Luiz.A.T."/>
            <person name="Zimmer P.D."/>
            <person name="Malone G."/>
            <person name="Dellagostin O."/>
            <person name="de Oliveira A.C."/>
            <person name="Bevan M."/>
            <person name="Bancroft I."/>
            <person name="Minx P."/>
            <person name="Cordum H."/>
            <person name="Wilson R."/>
            <person name="Cheng Z."/>
            <person name="Jin W."/>
            <person name="Jiang J."/>
            <person name="Leong S.A."/>
            <person name="Iwama H."/>
            <person name="Gojobori T."/>
            <person name="Itoh T."/>
            <person name="Niimura Y."/>
            <person name="Fujii Y."/>
            <person name="Habara T."/>
            <person name="Sakai H."/>
            <person name="Sato Y."/>
            <person name="Wilson G."/>
            <person name="Kumar K."/>
            <person name="McCouch S."/>
            <person name="Juretic N."/>
            <person name="Hoen D."/>
            <person name="Wright S."/>
            <person name="Bruskiewich R."/>
            <person name="Bureau T."/>
            <person name="Miyao A."/>
            <person name="Hirochika H."/>
            <person name="Nishikawa T."/>
            <person name="Kadowaki K."/>
            <person name="Sugiura M."/>
            <person name="Burr B."/>
            <person name="Sasaki T."/>
        </authorList>
    </citation>
    <scope>NUCLEOTIDE SEQUENCE [LARGE SCALE GENOMIC DNA]</scope>
    <source>
        <strain evidence="3">cv. Nipponbare</strain>
    </source>
</reference>
<dbReference type="EMBL" id="AP014959">
    <property type="protein sequence ID" value="BAS85288.1"/>
    <property type="molecule type" value="Genomic_DNA"/>
</dbReference>
<feature type="compositionally biased region" description="Basic and acidic residues" evidence="1">
    <location>
        <begin position="14"/>
        <end position="27"/>
    </location>
</feature>
<reference evidence="2 3" key="3">
    <citation type="journal article" date="2013" name="Rice">
        <title>Improvement of the Oryza sativa Nipponbare reference genome using next generation sequence and optical map data.</title>
        <authorList>
            <person name="Kawahara Y."/>
            <person name="de la Bastide M."/>
            <person name="Hamilton J.P."/>
            <person name="Kanamori H."/>
            <person name="McCombie W.R."/>
            <person name="Ouyang S."/>
            <person name="Schwartz D.C."/>
            <person name="Tanaka T."/>
            <person name="Wu J."/>
            <person name="Zhou S."/>
            <person name="Childs K.L."/>
            <person name="Davidson R.M."/>
            <person name="Lin H."/>
            <person name="Quesada-Ocampo L."/>
            <person name="Vaillancourt B."/>
            <person name="Sakai H."/>
            <person name="Lee S.S."/>
            <person name="Kim J."/>
            <person name="Numa H."/>
            <person name="Itoh T."/>
            <person name="Buell C.R."/>
            <person name="Matsumoto T."/>
        </authorList>
    </citation>
    <scope>NUCLEOTIDE SEQUENCE [LARGE SCALE GENOMIC DNA]</scope>
    <source>
        <strain evidence="3">cv. Nipponbare</strain>
    </source>
</reference>